<proteinExistence type="inferred from homology"/>
<keyword evidence="2 4" id="KW-0732">Signal</keyword>
<dbReference type="PANTHER" id="PTHR30483">
    <property type="entry name" value="LEUCINE-SPECIFIC-BINDING PROTEIN"/>
    <property type="match status" value="1"/>
</dbReference>
<dbReference type="Gene3D" id="3.40.50.2300">
    <property type="match status" value="2"/>
</dbReference>
<dbReference type="RefSeq" id="WP_345716258.1">
    <property type="nucleotide sequence ID" value="NZ_BAABFP010000004.1"/>
</dbReference>
<evidence type="ECO:0000256" key="3">
    <source>
        <dbReference type="SAM" id="MobiDB-lite"/>
    </source>
</evidence>
<evidence type="ECO:0000313" key="6">
    <source>
        <dbReference type="EMBL" id="MFC6007459.1"/>
    </source>
</evidence>
<comment type="similarity">
    <text evidence="1">Belongs to the leucine-binding protein family.</text>
</comment>
<reference evidence="7" key="1">
    <citation type="journal article" date="2019" name="Int. J. Syst. Evol. Microbiol.">
        <title>The Global Catalogue of Microorganisms (GCM) 10K type strain sequencing project: providing services to taxonomists for standard genome sequencing and annotation.</title>
        <authorList>
            <consortium name="The Broad Institute Genomics Platform"/>
            <consortium name="The Broad Institute Genome Sequencing Center for Infectious Disease"/>
            <person name="Wu L."/>
            <person name="Ma J."/>
        </authorList>
    </citation>
    <scope>NUCLEOTIDE SEQUENCE [LARGE SCALE GENOMIC DNA]</scope>
    <source>
        <strain evidence="7">KACC 14249</strain>
    </source>
</reference>
<dbReference type="Pfam" id="PF13458">
    <property type="entry name" value="Peripla_BP_6"/>
    <property type="match status" value="1"/>
</dbReference>
<evidence type="ECO:0000256" key="1">
    <source>
        <dbReference type="ARBA" id="ARBA00010062"/>
    </source>
</evidence>
<feature type="chain" id="PRO_5046125017" evidence="4">
    <location>
        <begin position="26"/>
        <end position="414"/>
    </location>
</feature>
<organism evidence="6 7">
    <name type="scientific">Angustibacter luteus</name>
    <dbReference type="NCBI Taxonomy" id="658456"/>
    <lineage>
        <taxon>Bacteria</taxon>
        <taxon>Bacillati</taxon>
        <taxon>Actinomycetota</taxon>
        <taxon>Actinomycetes</taxon>
        <taxon>Kineosporiales</taxon>
        <taxon>Kineosporiaceae</taxon>
    </lineage>
</organism>
<keyword evidence="7" id="KW-1185">Reference proteome</keyword>
<dbReference type="EMBL" id="JBHSRD010000003">
    <property type="protein sequence ID" value="MFC6007459.1"/>
    <property type="molecule type" value="Genomic_DNA"/>
</dbReference>
<comment type="caution">
    <text evidence="6">The sequence shown here is derived from an EMBL/GenBank/DDBJ whole genome shotgun (WGS) entry which is preliminary data.</text>
</comment>
<dbReference type="InterPro" id="IPR028081">
    <property type="entry name" value="Leu-bd"/>
</dbReference>
<accession>A0ABW1JE43</accession>
<dbReference type="SUPFAM" id="SSF53822">
    <property type="entry name" value="Periplasmic binding protein-like I"/>
    <property type="match status" value="1"/>
</dbReference>
<sequence length="414" mass="41666">MKRKVLVTYGVAVAAVALLTACSNSSPSSSSSATPSGSAAAGADPFATPNKATKSPIVVGLVNLEAGPITAPGYRTAAEAAASYVNDYLGGVGGHPIKIESCVTDGQPATSQRCANQLLDKKPVFILGGADVGGAGAYPAWTRANLAVVGAVPLTPVEQTYKNGVIFSAISGPDNAAAVSYASQKGGKSASVVYTSDAAGTHSGELFQQFFKNTGYTTVKAVPVAPTAADLSAQAAQVVTAKSDTVAVNTPVGCGSMLKTLDQLGFKGTKVVIDPCADPKVIAAAGAGAEGMIWGGPFDPPGASADSTLMAAVIKKYQPATAPITASYMGFQAVMNAQKYLSPISDKLTTESIVGAFQAGSNNANFAAHPFTCDGKQIPGAPSICNGYQHIFQYSKGATTTVGDWVNPAPAMGG</sequence>
<feature type="signal peptide" evidence="4">
    <location>
        <begin position="1"/>
        <end position="25"/>
    </location>
</feature>
<dbReference type="PANTHER" id="PTHR30483:SF6">
    <property type="entry name" value="PERIPLASMIC BINDING PROTEIN OF ABC TRANSPORTER FOR NATURAL AMINO ACIDS"/>
    <property type="match status" value="1"/>
</dbReference>
<dbReference type="Proteomes" id="UP001596189">
    <property type="component" value="Unassembled WGS sequence"/>
</dbReference>
<feature type="region of interest" description="Disordered" evidence="3">
    <location>
        <begin position="24"/>
        <end position="43"/>
    </location>
</feature>
<dbReference type="PROSITE" id="PS51257">
    <property type="entry name" value="PROKAR_LIPOPROTEIN"/>
    <property type="match status" value="1"/>
</dbReference>
<protein>
    <submittedName>
        <fullName evidence="6">ABC transporter substrate-binding protein</fullName>
    </submittedName>
</protein>
<name>A0ABW1JE43_9ACTN</name>
<evidence type="ECO:0000256" key="2">
    <source>
        <dbReference type="ARBA" id="ARBA00022729"/>
    </source>
</evidence>
<dbReference type="InterPro" id="IPR051010">
    <property type="entry name" value="BCAA_transport"/>
</dbReference>
<evidence type="ECO:0000256" key="4">
    <source>
        <dbReference type="SAM" id="SignalP"/>
    </source>
</evidence>
<feature type="domain" description="Leucine-binding protein" evidence="5">
    <location>
        <begin position="57"/>
        <end position="338"/>
    </location>
</feature>
<evidence type="ECO:0000313" key="7">
    <source>
        <dbReference type="Proteomes" id="UP001596189"/>
    </source>
</evidence>
<evidence type="ECO:0000259" key="5">
    <source>
        <dbReference type="Pfam" id="PF13458"/>
    </source>
</evidence>
<gene>
    <name evidence="6" type="ORF">ACFQDO_09995</name>
</gene>
<dbReference type="InterPro" id="IPR028082">
    <property type="entry name" value="Peripla_BP_I"/>
</dbReference>